<reference evidence="1" key="1">
    <citation type="submission" date="2022-06" db="EMBL/GenBank/DDBJ databases">
        <title>Aeoliella straminimaris, a novel planctomycete from sediments.</title>
        <authorList>
            <person name="Vitorino I.R."/>
            <person name="Lage O.M."/>
        </authorList>
    </citation>
    <scope>NUCLEOTIDE SEQUENCE</scope>
    <source>
        <strain evidence="1">ICT_H6.2</strain>
    </source>
</reference>
<evidence type="ECO:0000313" key="2">
    <source>
        <dbReference type="Proteomes" id="UP001155241"/>
    </source>
</evidence>
<dbReference type="EMBL" id="JAMXLR010000015">
    <property type="protein sequence ID" value="MCO6042998.1"/>
    <property type="molecule type" value="Genomic_DNA"/>
</dbReference>
<proteinExistence type="predicted"/>
<dbReference type="RefSeq" id="WP_252851121.1">
    <property type="nucleotide sequence ID" value="NZ_JAMXLR010000015.1"/>
</dbReference>
<dbReference type="AlphaFoldDB" id="A0A9X2F7D6"/>
<sequence>MTIVSGGQTGADRAALDFAIEHYLPHAGWCPRGRRAEDGAIDERYQLRETSSGSYHVRTRQNVEDTDGTLVFSIAEQPSGGTALTIRLAHEVAKPLLHLAREAHSCPGTAEAIRHDAGELNAFIVEHNVRRLNVAGPRASQEPTVASYVWSVLAAALAME</sequence>
<name>A0A9X2F7D6_9BACT</name>
<accession>A0A9X2F7D6</accession>
<organism evidence="1 2">
    <name type="scientific">Aeoliella straminimaris</name>
    <dbReference type="NCBI Taxonomy" id="2954799"/>
    <lineage>
        <taxon>Bacteria</taxon>
        <taxon>Pseudomonadati</taxon>
        <taxon>Planctomycetota</taxon>
        <taxon>Planctomycetia</taxon>
        <taxon>Pirellulales</taxon>
        <taxon>Lacipirellulaceae</taxon>
        <taxon>Aeoliella</taxon>
    </lineage>
</organism>
<dbReference type="InterPro" id="IPR024755">
    <property type="entry name" value="cpYpsA"/>
</dbReference>
<dbReference type="Proteomes" id="UP001155241">
    <property type="component" value="Unassembled WGS sequence"/>
</dbReference>
<dbReference type="Gene3D" id="3.40.50.450">
    <property type="match status" value="1"/>
</dbReference>
<keyword evidence="2" id="KW-1185">Reference proteome</keyword>
<protein>
    <submittedName>
        <fullName evidence="1">Molybdenum carrier protein</fullName>
    </submittedName>
</protein>
<dbReference type="Pfam" id="PF12694">
    <property type="entry name" value="cpYpsA"/>
    <property type="match status" value="1"/>
</dbReference>
<comment type="caution">
    <text evidence="1">The sequence shown here is derived from an EMBL/GenBank/DDBJ whole genome shotgun (WGS) entry which is preliminary data.</text>
</comment>
<gene>
    <name evidence="1" type="ORF">NG895_03680</name>
</gene>
<evidence type="ECO:0000313" key="1">
    <source>
        <dbReference type="EMBL" id="MCO6042998.1"/>
    </source>
</evidence>